<evidence type="ECO:0000256" key="1">
    <source>
        <dbReference type="ARBA" id="ARBA00022603"/>
    </source>
</evidence>
<proteinExistence type="predicted"/>
<dbReference type="AlphaFoldDB" id="A0A2P8D1Q9"/>
<dbReference type="PANTHER" id="PTHR43861">
    <property type="entry name" value="TRANS-ACONITATE 2-METHYLTRANSFERASE-RELATED"/>
    <property type="match status" value="1"/>
</dbReference>
<name>A0A2P8D1Q9_9BACT</name>
<evidence type="ECO:0000313" key="5">
    <source>
        <dbReference type="Proteomes" id="UP000240572"/>
    </source>
</evidence>
<dbReference type="Proteomes" id="UP000240572">
    <property type="component" value="Unassembled WGS sequence"/>
</dbReference>
<feature type="domain" description="Methyltransferase" evidence="3">
    <location>
        <begin position="46"/>
        <end position="138"/>
    </location>
</feature>
<dbReference type="InterPro" id="IPR041698">
    <property type="entry name" value="Methyltransf_25"/>
</dbReference>
<evidence type="ECO:0000256" key="2">
    <source>
        <dbReference type="ARBA" id="ARBA00022679"/>
    </source>
</evidence>
<comment type="caution">
    <text evidence="4">The sequence shown here is derived from an EMBL/GenBank/DDBJ whole genome shotgun (WGS) entry which is preliminary data.</text>
</comment>
<keyword evidence="5" id="KW-1185">Reference proteome</keyword>
<dbReference type="Pfam" id="PF13649">
    <property type="entry name" value="Methyltransf_25"/>
    <property type="match status" value="1"/>
</dbReference>
<dbReference type="Gene3D" id="3.40.50.150">
    <property type="entry name" value="Vaccinia Virus protein VP39"/>
    <property type="match status" value="1"/>
</dbReference>
<dbReference type="EMBL" id="PYGD01000006">
    <property type="protein sequence ID" value="PSK91131.1"/>
    <property type="molecule type" value="Genomic_DNA"/>
</dbReference>
<reference evidence="4 5" key="1">
    <citation type="submission" date="2018-03" db="EMBL/GenBank/DDBJ databases">
        <title>Genomic Encyclopedia of Type Strains, Phase III (KMG-III): the genomes of soil and plant-associated and newly described type strains.</title>
        <authorList>
            <person name="Whitman W."/>
        </authorList>
    </citation>
    <scope>NUCLEOTIDE SEQUENCE [LARGE SCALE GENOMIC DNA]</scope>
    <source>
        <strain evidence="4 5">CGMCC 1.12700</strain>
    </source>
</reference>
<dbReference type="CDD" id="cd02440">
    <property type="entry name" value="AdoMet_MTases"/>
    <property type="match status" value="1"/>
</dbReference>
<keyword evidence="2 4" id="KW-0808">Transferase</keyword>
<protein>
    <submittedName>
        <fullName evidence="4">Methyltransferase family protein</fullName>
    </submittedName>
</protein>
<accession>A0A2P8D1Q9</accession>
<dbReference type="GO" id="GO:0032259">
    <property type="term" value="P:methylation"/>
    <property type="evidence" value="ECO:0007669"/>
    <property type="project" value="UniProtKB-KW"/>
</dbReference>
<sequence length="214" mass="24177">MDHTVNTVAIFDKLARVYQDKYMDTSLYHASFDQFCAYIPEPEARVLELACGPGNITRYLLNKRPDLKILSTDLAPQMLELARTNNPEATFRLMDCRDIGKLSEQYDALMCGFALPYLSREEVLSLIADASRILEPGGVLYLSTMEDDYSKSGMRSGSTGDSLFVYFHEAAFLAKALGDHGFQVLHMHHQPFPGGDNITDLIIIAQQQHAWHRR</sequence>
<dbReference type="PANTHER" id="PTHR43861:SF1">
    <property type="entry name" value="TRANS-ACONITATE 2-METHYLTRANSFERASE"/>
    <property type="match status" value="1"/>
</dbReference>
<dbReference type="InterPro" id="IPR029063">
    <property type="entry name" value="SAM-dependent_MTases_sf"/>
</dbReference>
<keyword evidence="1 4" id="KW-0489">Methyltransferase</keyword>
<dbReference type="OrthoDB" id="9789123at2"/>
<evidence type="ECO:0000313" key="4">
    <source>
        <dbReference type="EMBL" id="PSK91131.1"/>
    </source>
</evidence>
<evidence type="ECO:0000259" key="3">
    <source>
        <dbReference type="Pfam" id="PF13649"/>
    </source>
</evidence>
<dbReference type="GO" id="GO:0008168">
    <property type="term" value="F:methyltransferase activity"/>
    <property type="evidence" value="ECO:0007669"/>
    <property type="project" value="UniProtKB-KW"/>
</dbReference>
<organism evidence="4 5">
    <name type="scientific">Taibaiella chishuiensis</name>
    <dbReference type="NCBI Taxonomy" id="1434707"/>
    <lineage>
        <taxon>Bacteria</taxon>
        <taxon>Pseudomonadati</taxon>
        <taxon>Bacteroidota</taxon>
        <taxon>Chitinophagia</taxon>
        <taxon>Chitinophagales</taxon>
        <taxon>Chitinophagaceae</taxon>
        <taxon>Taibaiella</taxon>
    </lineage>
</organism>
<dbReference type="RefSeq" id="WP_106523736.1">
    <property type="nucleotide sequence ID" value="NZ_PYGD01000006.1"/>
</dbReference>
<gene>
    <name evidence="4" type="ORF">B0I18_106142</name>
</gene>
<dbReference type="SUPFAM" id="SSF53335">
    <property type="entry name" value="S-adenosyl-L-methionine-dependent methyltransferases"/>
    <property type="match status" value="1"/>
</dbReference>